<protein>
    <submittedName>
        <fullName evidence="5">Hydrogenobyrinic acid a,c-diamide synthase (Glutamine-hydrolysing) /cobyrinate a,c-diamide synthase</fullName>
    </submittedName>
</protein>
<evidence type="ECO:0000256" key="1">
    <source>
        <dbReference type="ARBA" id="ARBA00004953"/>
    </source>
</evidence>
<comment type="pathway">
    <text evidence="1">Cofactor biosynthesis; adenosylcobalamin biosynthesis.</text>
</comment>
<dbReference type="PANTHER" id="PTHR43873:SF1">
    <property type="entry name" value="COBYRINATE A,C-DIAMIDE SYNTHASE"/>
    <property type="match status" value="1"/>
</dbReference>
<dbReference type="GO" id="GO:0009236">
    <property type="term" value="P:cobalamin biosynthetic process"/>
    <property type="evidence" value="ECO:0007669"/>
    <property type="project" value="UniProtKB-KW"/>
</dbReference>
<accession>A0A1I5MWB1</accession>
<dbReference type="InterPro" id="IPR027417">
    <property type="entry name" value="P-loop_NTPase"/>
</dbReference>
<dbReference type="Gene3D" id="3.40.50.300">
    <property type="entry name" value="P-loop containing nucleotide triphosphate hydrolases"/>
    <property type="match status" value="1"/>
</dbReference>
<dbReference type="InterPro" id="IPR011698">
    <property type="entry name" value="GATase_3"/>
</dbReference>
<dbReference type="PANTHER" id="PTHR43873">
    <property type="entry name" value="COBYRINATE A,C-DIAMIDE SYNTHASE"/>
    <property type="match status" value="1"/>
</dbReference>
<dbReference type="Gene3D" id="3.40.50.880">
    <property type="match status" value="1"/>
</dbReference>
<evidence type="ECO:0000256" key="2">
    <source>
        <dbReference type="ARBA" id="ARBA00022573"/>
    </source>
</evidence>
<organism evidence="5 6">
    <name type="scientific">Hydrogenimonas thermophila</name>
    <dbReference type="NCBI Taxonomy" id="223786"/>
    <lineage>
        <taxon>Bacteria</taxon>
        <taxon>Pseudomonadati</taxon>
        <taxon>Campylobacterota</taxon>
        <taxon>Epsilonproteobacteria</taxon>
        <taxon>Campylobacterales</taxon>
        <taxon>Hydrogenimonadaceae</taxon>
        <taxon>Hydrogenimonas</taxon>
    </lineage>
</organism>
<feature type="domain" description="CobB/CobQ-like glutamine amidotransferase" evidence="4">
    <location>
        <begin position="235"/>
        <end position="412"/>
    </location>
</feature>
<keyword evidence="6" id="KW-1185">Reference proteome</keyword>
<dbReference type="RefSeq" id="WP_092911395.1">
    <property type="nucleotide sequence ID" value="NZ_FOXB01000007.1"/>
</dbReference>
<sequence>MKRVAISACGSNRGKTILTTALLYHFRGNVRPFKVGPDFIDPQFHKRVALKESINLDSFMMSKEQVEWIYYHYATEEWAVIEGVMGFYDGDDRGCSTYSIARDLDTPVVMLLDGSGSYITIVALLKGLLEYRKDNTIKAVVINRVSSKSHYELIKNLISKEFHQIEVLGWIRKDLESLRDTHLGLDLRDLSKIEAISKEVLEHIDIYRLSKIAETHKKRVKNSYPFPKFKRLDKKITIVNDENFSFLYYDNLQFLKEMFKEVVVIDSTKDEAVPNDTDFLYIPGGYVESVDAYNRIKHSNSFKNSIVEHSKTKPIYAECAGLLYLSKKVDDKVMSGVLDIEFELGNRFARLGYYYNSDGVKGHAFHYTKPTVSTLKKGFDTLYKRVGSKGEVGSWATNQKKVFGTYLHTLFRVNPKIIERFFDGS</sequence>
<proteinExistence type="predicted"/>
<dbReference type="NCBIfam" id="NF002204">
    <property type="entry name" value="PRK01077.1"/>
    <property type="match status" value="1"/>
</dbReference>
<evidence type="ECO:0000313" key="5">
    <source>
        <dbReference type="EMBL" id="SFP13800.1"/>
    </source>
</evidence>
<dbReference type="OrthoDB" id="9764035at2"/>
<dbReference type="InterPro" id="IPR004484">
    <property type="entry name" value="CbiA/CobB_synth"/>
</dbReference>
<dbReference type="GO" id="GO:0042242">
    <property type="term" value="F:cobyrinic acid a,c-diamide synthase activity"/>
    <property type="evidence" value="ECO:0007669"/>
    <property type="project" value="InterPro"/>
</dbReference>
<evidence type="ECO:0000259" key="4">
    <source>
        <dbReference type="Pfam" id="PF07685"/>
    </source>
</evidence>
<dbReference type="STRING" id="223786.SAMN05216234_10750"/>
<name>A0A1I5MWB1_9BACT</name>
<dbReference type="Pfam" id="PF13500">
    <property type="entry name" value="AAA_26"/>
    <property type="match status" value="1"/>
</dbReference>
<keyword evidence="3" id="KW-0315">Glutamine amidotransferase</keyword>
<dbReference type="EMBL" id="FOXB01000007">
    <property type="protein sequence ID" value="SFP13800.1"/>
    <property type="molecule type" value="Genomic_DNA"/>
</dbReference>
<reference evidence="5 6" key="1">
    <citation type="submission" date="2016-10" db="EMBL/GenBank/DDBJ databases">
        <authorList>
            <person name="de Groot N.N."/>
        </authorList>
    </citation>
    <scope>NUCLEOTIDE SEQUENCE [LARGE SCALE GENOMIC DNA]</scope>
    <source>
        <strain evidence="5 6">EP1-55-1</strain>
    </source>
</reference>
<keyword evidence="2" id="KW-0169">Cobalamin biosynthesis</keyword>
<dbReference type="SUPFAM" id="SSF52540">
    <property type="entry name" value="P-loop containing nucleoside triphosphate hydrolases"/>
    <property type="match status" value="1"/>
</dbReference>
<dbReference type="PROSITE" id="PS51274">
    <property type="entry name" value="GATASE_COBBQ"/>
    <property type="match status" value="1"/>
</dbReference>
<dbReference type="SUPFAM" id="SSF52317">
    <property type="entry name" value="Class I glutamine amidotransferase-like"/>
    <property type="match status" value="1"/>
</dbReference>
<dbReference type="InterPro" id="IPR029062">
    <property type="entry name" value="Class_I_gatase-like"/>
</dbReference>
<dbReference type="Pfam" id="PF07685">
    <property type="entry name" value="GATase_3"/>
    <property type="match status" value="1"/>
</dbReference>
<evidence type="ECO:0000256" key="3">
    <source>
        <dbReference type="ARBA" id="ARBA00022962"/>
    </source>
</evidence>
<dbReference type="Proteomes" id="UP000199227">
    <property type="component" value="Unassembled WGS sequence"/>
</dbReference>
<evidence type="ECO:0000313" key="6">
    <source>
        <dbReference type="Proteomes" id="UP000199227"/>
    </source>
</evidence>
<dbReference type="AlphaFoldDB" id="A0A1I5MWB1"/>
<gene>
    <name evidence="5" type="ORF">SAMN05216234_10750</name>
</gene>